<feature type="coiled-coil region" evidence="1">
    <location>
        <begin position="62"/>
        <end position="89"/>
    </location>
</feature>
<dbReference type="Proteomes" id="UP000439903">
    <property type="component" value="Unassembled WGS sequence"/>
</dbReference>
<evidence type="ECO:0000313" key="2">
    <source>
        <dbReference type="EMBL" id="KAF0416571.1"/>
    </source>
</evidence>
<keyword evidence="3" id="KW-1185">Reference proteome</keyword>
<dbReference type="EMBL" id="WTPW01001747">
    <property type="protein sequence ID" value="KAF0416571.1"/>
    <property type="molecule type" value="Genomic_DNA"/>
</dbReference>
<keyword evidence="1" id="KW-0175">Coiled coil</keyword>
<gene>
    <name evidence="2" type="ORF">F8M41_007407</name>
</gene>
<sequence length="112" mass="12233">MSTQKLGKSAKMSAKRHEAFLKMTAGSGVPQLDTERAAVQPIKTIGTGSYYSPRSSDEQITLAKIKNMLIGLSEKVDRLEQKISNMDSHMSEGLNLSNETKFVKQTCAAIAK</sequence>
<organism evidence="2 3">
    <name type="scientific">Gigaspora margarita</name>
    <dbReference type="NCBI Taxonomy" id="4874"/>
    <lineage>
        <taxon>Eukaryota</taxon>
        <taxon>Fungi</taxon>
        <taxon>Fungi incertae sedis</taxon>
        <taxon>Mucoromycota</taxon>
        <taxon>Glomeromycotina</taxon>
        <taxon>Glomeromycetes</taxon>
        <taxon>Diversisporales</taxon>
        <taxon>Gigasporaceae</taxon>
        <taxon>Gigaspora</taxon>
    </lineage>
</organism>
<comment type="caution">
    <text evidence="2">The sequence shown here is derived from an EMBL/GenBank/DDBJ whole genome shotgun (WGS) entry which is preliminary data.</text>
</comment>
<evidence type="ECO:0000256" key="1">
    <source>
        <dbReference type="SAM" id="Coils"/>
    </source>
</evidence>
<name>A0A8H3X6C4_GIGMA</name>
<evidence type="ECO:0000313" key="3">
    <source>
        <dbReference type="Proteomes" id="UP000439903"/>
    </source>
</evidence>
<protein>
    <submittedName>
        <fullName evidence="2">Uncharacterized protein</fullName>
    </submittedName>
</protein>
<reference evidence="2 3" key="1">
    <citation type="journal article" date="2019" name="Environ. Microbiol.">
        <title>At the nexus of three kingdoms: the genome of the mycorrhizal fungus Gigaspora margarita provides insights into plant, endobacterial and fungal interactions.</title>
        <authorList>
            <person name="Venice F."/>
            <person name="Ghignone S."/>
            <person name="Salvioli di Fossalunga A."/>
            <person name="Amselem J."/>
            <person name="Novero M."/>
            <person name="Xianan X."/>
            <person name="Sedzielewska Toro K."/>
            <person name="Morin E."/>
            <person name="Lipzen A."/>
            <person name="Grigoriev I.V."/>
            <person name="Henrissat B."/>
            <person name="Martin F.M."/>
            <person name="Bonfante P."/>
        </authorList>
    </citation>
    <scope>NUCLEOTIDE SEQUENCE [LARGE SCALE GENOMIC DNA]</scope>
    <source>
        <strain evidence="2 3">BEG34</strain>
    </source>
</reference>
<dbReference type="AlphaFoldDB" id="A0A8H3X6C4"/>
<dbReference type="OrthoDB" id="2332122at2759"/>
<accession>A0A8H3X6C4</accession>
<proteinExistence type="predicted"/>